<dbReference type="EMBL" id="CAJOBF010000431">
    <property type="protein sequence ID" value="CAF3816728.1"/>
    <property type="molecule type" value="Genomic_DNA"/>
</dbReference>
<sequence>MASASKNSKAPNLAALLLVNRRLAAKQVIENGDNQGQLQLPATNIGAHSVEKLSYHQSVSHVNSTAIAPTNQNASPIMRRKNKQIEVELLDRNIEEINHKQEQKTNATLNTWKDFESFNYGFATESEIQQAKPMSPISQQEQRTSTPTSTTQIQPIKPIEEMVHQEPQVNQLPIEKCSSPILERSTSNNMDSPIRNQSSSKTPSKEEELRKKTADKPFVSSPLPPKAINDERTSSPLPPKAIHEKPKSSPQAPKAINEERTSSPLPPKAINDERTSSPLPPKAINEERTSSPLPPKTIHEKPKSSPLPPKAINEERTSSPEVYAPIHSAHSLDNEKTYEHKQPQSASSKSPILMIEQTVPITSIIANPNIFQNNSQSVSKLDG</sequence>
<feature type="compositionally biased region" description="Basic and acidic residues" evidence="1">
    <location>
        <begin position="330"/>
        <end position="342"/>
    </location>
</feature>
<feature type="region of interest" description="Disordered" evidence="1">
    <location>
        <begin position="183"/>
        <end position="351"/>
    </location>
</feature>
<dbReference type="Proteomes" id="UP000663887">
    <property type="component" value="Unassembled WGS sequence"/>
</dbReference>
<feature type="compositionally biased region" description="Basic and acidic residues" evidence="1">
    <location>
        <begin position="203"/>
        <end position="215"/>
    </location>
</feature>
<proteinExistence type="predicted"/>
<evidence type="ECO:0000256" key="1">
    <source>
        <dbReference type="SAM" id="MobiDB-lite"/>
    </source>
</evidence>
<feature type="compositionally biased region" description="Low complexity" evidence="1">
    <location>
        <begin position="138"/>
        <end position="155"/>
    </location>
</feature>
<gene>
    <name evidence="3" type="ORF">UXM345_LOCUS5719</name>
    <name evidence="2" type="ORF">XDN619_LOCUS4477</name>
</gene>
<protein>
    <submittedName>
        <fullName evidence="2">Uncharacterized protein</fullName>
    </submittedName>
</protein>
<evidence type="ECO:0000313" key="4">
    <source>
        <dbReference type="Proteomes" id="UP000663887"/>
    </source>
</evidence>
<reference evidence="2" key="1">
    <citation type="submission" date="2021-02" db="EMBL/GenBank/DDBJ databases">
        <authorList>
            <person name="Nowell W R."/>
        </authorList>
    </citation>
    <scope>NUCLEOTIDE SEQUENCE</scope>
</reference>
<evidence type="ECO:0000313" key="3">
    <source>
        <dbReference type="EMBL" id="CAF3816728.1"/>
    </source>
</evidence>
<dbReference type="Proteomes" id="UP000663842">
    <property type="component" value="Unassembled WGS sequence"/>
</dbReference>
<name>A0A816MS82_9BILA</name>
<organism evidence="2 4">
    <name type="scientific">Rotaria magnacalcarata</name>
    <dbReference type="NCBI Taxonomy" id="392030"/>
    <lineage>
        <taxon>Eukaryota</taxon>
        <taxon>Metazoa</taxon>
        <taxon>Spiralia</taxon>
        <taxon>Gnathifera</taxon>
        <taxon>Rotifera</taxon>
        <taxon>Eurotatoria</taxon>
        <taxon>Bdelloidea</taxon>
        <taxon>Philodinida</taxon>
        <taxon>Philodinidae</taxon>
        <taxon>Rotaria</taxon>
    </lineage>
</organism>
<evidence type="ECO:0000313" key="2">
    <source>
        <dbReference type="EMBL" id="CAF2024597.1"/>
    </source>
</evidence>
<feature type="compositionally biased region" description="Polar residues" evidence="1">
    <location>
        <begin position="184"/>
        <end position="202"/>
    </location>
</feature>
<feature type="region of interest" description="Disordered" evidence="1">
    <location>
        <begin position="128"/>
        <end position="155"/>
    </location>
</feature>
<accession>A0A816MS82</accession>
<comment type="caution">
    <text evidence="2">The sequence shown here is derived from an EMBL/GenBank/DDBJ whole genome shotgun (WGS) entry which is preliminary data.</text>
</comment>
<dbReference type="AlphaFoldDB" id="A0A816MS82"/>
<dbReference type="EMBL" id="CAJNRG010000980">
    <property type="protein sequence ID" value="CAF2024597.1"/>
    <property type="molecule type" value="Genomic_DNA"/>
</dbReference>